<dbReference type="AlphaFoldDB" id="A0A076MMY7"/>
<dbReference type="Pfam" id="PF00196">
    <property type="entry name" value="GerE"/>
    <property type="match status" value="1"/>
</dbReference>
<dbReference type="PANTHER" id="PTHR44688:SF16">
    <property type="entry name" value="DNA-BINDING TRANSCRIPTIONAL ACTIVATOR DEVR_DOSR"/>
    <property type="match status" value="1"/>
</dbReference>
<dbReference type="HOGENOM" id="CLU_011326_0_0_11"/>
<evidence type="ECO:0000256" key="1">
    <source>
        <dbReference type="ARBA" id="ARBA00023015"/>
    </source>
</evidence>
<reference evidence="5 6" key="1">
    <citation type="submission" date="2014-07" db="EMBL/GenBank/DDBJ databases">
        <title>Whole Genome Sequence of the Amycolatopsis methanolica 239.</title>
        <authorList>
            <person name="Tang B."/>
        </authorList>
    </citation>
    <scope>NUCLEOTIDE SEQUENCE [LARGE SCALE GENOMIC DNA]</scope>
    <source>
        <strain evidence="5 6">239</strain>
    </source>
</reference>
<dbReference type="STRING" id="1068978.AMETH_0269"/>
<dbReference type="Gene3D" id="1.25.40.10">
    <property type="entry name" value="Tetratricopeptide repeat domain"/>
    <property type="match status" value="1"/>
</dbReference>
<dbReference type="PATRIC" id="fig|1068978.7.peg.287"/>
<dbReference type="RefSeq" id="WP_017986226.1">
    <property type="nucleotide sequence ID" value="NZ_AQUL01000001.1"/>
</dbReference>
<protein>
    <submittedName>
        <fullName evidence="5">Response regulator containing a CheY-like receiver domain-containing protein and an HTH DNA-binding domain-containing protein</fullName>
    </submittedName>
</protein>
<dbReference type="Gene3D" id="1.10.10.10">
    <property type="entry name" value="Winged helix-like DNA-binding domain superfamily/Winged helix DNA-binding domain"/>
    <property type="match status" value="1"/>
</dbReference>
<keyword evidence="1" id="KW-0805">Transcription regulation</keyword>
<dbReference type="GO" id="GO:0003677">
    <property type="term" value="F:DNA binding"/>
    <property type="evidence" value="ECO:0007669"/>
    <property type="project" value="UniProtKB-KW"/>
</dbReference>
<dbReference type="OrthoDB" id="4811808at2"/>
<proteinExistence type="predicted"/>
<dbReference type="PROSITE" id="PS00622">
    <property type="entry name" value="HTH_LUXR_1"/>
    <property type="match status" value="1"/>
</dbReference>
<evidence type="ECO:0000313" key="6">
    <source>
        <dbReference type="Proteomes" id="UP000062973"/>
    </source>
</evidence>
<evidence type="ECO:0000313" key="5">
    <source>
        <dbReference type="EMBL" id="AIJ20361.1"/>
    </source>
</evidence>
<dbReference type="GO" id="GO:0006355">
    <property type="term" value="P:regulation of DNA-templated transcription"/>
    <property type="evidence" value="ECO:0007669"/>
    <property type="project" value="InterPro"/>
</dbReference>
<keyword evidence="2 5" id="KW-0238">DNA-binding</keyword>
<dbReference type="PRINTS" id="PR00038">
    <property type="entry name" value="HTHLUXR"/>
</dbReference>
<keyword evidence="6" id="KW-1185">Reference proteome</keyword>
<evidence type="ECO:0000256" key="2">
    <source>
        <dbReference type="ARBA" id="ARBA00023125"/>
    </source>
</evidence>
<dbReference type="CDD" id="cd06170">
    <property type="entry name" value="LuxR_C_like"/>
    <property type="match status" value="1"/>
</dbReference>
<name>A0A076MMY7_AMYME</name>
<dbReference type="Proteomes" id="UP000062973">
    <property type="component" value="Chromosome"/>
</dbReference>
<dbReference type="eggNOG" id="COG2197">
    <property type="taxonomic scope" value="Bacteria"/>
</dbReference>
<evidence type="ECO:0000259" key="4">
    <source>
        <dbReference type="PROSITE" id="PS50043"/>
    </source>
</evidence>
<accession>A0A076MMY7</accession>
<gene>
    <name evidence="5" type="ORF">AMETH_0269</name>
</gene>
<dbReference type="KEGG" id="amq:AMETH_0269"/>
<dbReference type="SUPFAM" id="SSF46894">
    <property type="entry name" value="C-terminal effector domain of the bipartite response regulators"/>
    <property type="match status" value="1"/>
</dbReference>
<dbReference type="InterPro" id="IPR000792">
    <property type="entry name" value="Tscrpt_reg_LuxR_C"/>
</dbReference>
<sequence>MILLDEPTERVCAAIKSGQLAPVRLAIMAPGGYGKTAVLDHLAGAPGVRLVDDAHLLTDAELSEVARQLDDESAGLVIAARPHPRPSALNQVLGRLTGQLVLRPFDRLRTETFLARAGRPLAVDTVLAQTGGVPGFVRLLAGGDGELVAAFRHELDQAGEDSLCYLLAVEAGADPDLLAALKLPASTVEAVRATGYLGPDGRLLPVAARALRELVPADRRIALRLRLIRRQLDRSGPVLSLVRPLIGTGVTGADVATAFEVAAGEAAGDPALAARLYEAAVRAGRPTAAVGTRWAEAVARTGDFDTALQLADQVIAADDAVDRAEGAQVAGAALAHRGQLARSAELFQWSDTAVARCFAVIGLTGSGRLAEAEKLLGKSAVDGPPTLLAGAVSSAARGVLESVTDQPTVALSTLIRSAEMLEPVSDRVLLPDSPAALGALVALHSGEAAIAEPLLERAVSSGVLVPRHRLLLAWIAMLRGDEEGATAQLRSAGEQLSPRDWLFAVGLRVGLARRSSDLAGLRRIWIQAREAVVRHPVDLFTFLPFGEFEVAAARLGERDRLAPHLRQARELLAGLGNPPLWASALHWSGLHAAVIAEQPEEAAAHAAALSEAASAGPYFATIARAAQCWLEVLGGEVDAVAVETAARDLHGVGLCWDGARLAGQAAIRTSDRKAMVTLLDCARVLQGRPGREAVEHTGGVRLSERERQVAELVVAGLTYKQIGDRLFISAKTVEHHMARMRQRLGAGSRGELLAELREIVQVAS</sequence>
<dbReference type="PROSITE" id="PS50043">
    <property type="entry name" value="HTH_LUXR_2"/>
    <property type="match status" value="1"/>
</dbReference>
<keyword evidence="3" id="KW-0804">Transcription</keyword>
<dbReference type="InterPro" id="IPR011990">
    <property type="entry name" value="TPR-like_helical_dom_sf"/>
</dbReference>
<dbReference type="SMART" id="SM00421">
    <property type="entry name" value="HTH_LUXR"/>
    <property type="match status" value="1"/>
</dbReference>
<dbReference type="EMBL" id="CP009110">
    <property type="protein sequence ID" value="AIJ20361.1"/>
    <property type="molecule type" value="Genomic_DNA"/>
</dbReference>
<dbReference type="InterPro" id="IPR036388">
    <property type="entry name" value="WH-like_DNA-bd_sf"/>
</dbReference>
<feature type="domain" description="HTH luxR-type" evidence="4">
    <location>
        <begin position="695"/>
        <end position="760"/>
    </location>
</feature>
<organism evidence="5 6">
    <name type="scientific">Amycolatopsis methanolica 239</name>
    <dbReference type="NCBI Taxonomy" id="1068978"/>
    <lineage>
        <taxon>Bacteria</taxon>
        <taxon>Bacillati</taxon>
        <taxon>Actinomycetota</taxon>
        <taxon>Actinomycetes</taxon>
        <taxon>Pseudonocardiales</taxon>
        <taxon>Pseudonocardiaceae</taxon>
        <taxon>Amycolatopsis</taxon>
        <taxon>Amycolatopsis methanolica group</taxon>
    </lineage>
</organism>
<dbReference type="PANTHER" id="PTHR44688">
    <property type="entry name" value="DNA-BINDING TRANSCRIPTIONAL ACTIVATOR DEVR_DOSR"/>
    <property type="match status" value="1"/>
</dbReference>
<evidence type="ECO:0000256" key="3">
    <source>
        <dbReference type="ARBA" id="ARBA00023163"/>
    </source>
</evidence>
<dbReference type="InterPro" id="IPR016032">
    <property type="entry name" value="Sig_transdc_resp-reg_C-effctor"/>
</dbReference>